<dbReference type="AlphaFoldDB" id="A0A446CTR1"/>
<proteinExistence type="predicted"/>
<dbReference type="RefSeq" id="WP_129243624.1">
    <property type="nucleotide sequence ID" value="NZ_UFQC01000028.1"/>
</dbReference>
<organism evidence="1 2">
    <name type="scientific">Achromobacter veterisilvae</name>
    <dbReference type="NCBI Taxonomy" id="2069367"/>
    <lineage>
        <taxon>Bacteria</taxon>
        <taxon>Pseudomonadati</taxon>
        <taxon>Pseudomonadota</taxon>
        <taxon>Betaproteobacteria</taxon>
        <taxon>Burkholderiales</taxon>
        <taxon>Alcaligenaceae</taxon>
        <taxon>Achromobacter</taxon>
    </lineage>
</organism>
<dbReference type="SUPFAM" id="SSF51658">
    <property type="entry name" value="Xylose isomerase-like"/>
    <property type="match status" value="1"/>
</dbReference>
<accession>A0A446CTR1</accession>
<dbReference type="OrthoDB" id="9763101at2"/>
<dbReference type="InterPro" id="IPR036237">
    <property type="entry name" value="Xyl_isomerase-like_sf"/>
</dbReference>
<reference evidence="1 2" key="1">
    <citation type="submission" date="2018-07" db="EMBL/GenBank/DDBJ databases">
        <authorList>
            <person name="Peeters C."/>
        </authorList>
    </citation>
    <scope>NUCLEOTIDE SEQUENCE [LARGE SCALE GENOMIC DNA]</scope>
    <source>
        <strain evidence="1 2">LMG 30378</strain>
    </source>
</reference>
<dbReference type="InterPro" id="IPR026431">
    <property type="entry name" value="Methbact_MbnB"/>
</dbReference>
<dbReference type="NCBIfam" id="TIGR04159">
    <property type="entry name" value="methbact_MbnB"/>
    <property type="match status" value="1"/>
</dbReference>
<dbReference type="EMBL" id="UFQC01000028">
    <property type="protein sequence ID" value="SSW71256.1"/>
    <property type="molecule type" value="Genomic_DNA"/>
</dbReference>
<gene>
    <name evidence="1" type="ORF">AVE30378_04483</name>
</gene>
<dbReference type="PANTHER" id="PTHR42194:SF1">
    <property type="entry name" value="UPF0276 PROTEIN HI_1600"/>
    <property type="match status" value="1"/>
</dbReference>
<evidence type="ECO:0008006" key="3">
    <source>
        <dbReference type="Google" id="ProtNLM"/>
    </source>
</evidence>
<name>A0A446CTR1_9BURK</name>
<dbReference type="InterPro" id="IPR007801">
    <property type="entry name" value="MbnB/TglH/ChrH"/>
</dbReference>
<protein>
    <recommendedName>
        <fullName evidence="3">Methanobactin biosynthesis cassette protein MbnB</fullName>
    </recommendedName>
</protein>
<dbReference type="Pfam" id="PF05114">
    <property type="entry name" value="MbnB_TglH_ChrH"/>
    <property type="match status" value="1"/>
</dbReference>
<dbReference type="Proteomes" id="UP000289465">
    <property type="component" value="Unassembled WGS sequence"/>
</dbReference>
<evidence type="ECO:0000313" key="2">
    <source>
        <dbReference type="Proteomes" id="UP000289465"/>
    </source>
</evidence>
<sequence length="274" mass="31624">MRIGFNYTLGDTAPLVRRLLDSGRIDYVELLIDNFLSVPPEEMAQGFGAPVGFHIMFSKFIENDDAALDSMAIRLRRLIDLLKPLYVSDHIARFNHEGRQLYHLAEIDYITDYEQVRCRVDWWQQKLGCRLHLENYPSIMDGGRDAPHFHERLHRDTGAGVLFDVSNAVCAHLNCGLPLEAWEGIIERSSHFHVAGYNLSILAPHLVVDTHDRMLSEETLGFLERYRARFNTAGSTMTYERDDNFVETEIEHDLDRLRDLFDRSSVEAFDAPRV</sequence>
<dbReference type="PANTHER" id="PTHR42194">
    <property type="entry name" value="UPF0276 PROTEIN HI_1600"/>
    <property type="match status" value="1"/>
</dbReference>
<dbReference type="Gene3D" id="3.20.20.150">
    <property type="entry name" value="Divalent-metal-dependent TIM barrel enzymes"/>
    <property type="match status" value="1"/>
</dbReference>
<evidence type="ECO:0000313" key="1">
    <source>
        <dbReference type="EMBL" id="SSW71256.1"/>
    </source>
</evidence>